<comment type="caution">
    <text evidence="5">The sequence shown here is derived from an EMBL/GenBank/DDBJ whole genome shotgun (WGS) entry which is preliminary data.</text>
</comment>
<keyword evidence="2 3" id="KW-0040">ANK repeat</keyword>
<dbReference type="SUPFAM" id="SSF48403">
    <property type="entry name" value="Ankyrin repeat"/>
    <property type="match status" value="1"/>
</dbReference>
<name>A0AAV2Z219_9STRA</name>
<dbReference type="AlphaFoldDB" id="A0AAV2Z219"/>
<dbReference type="InterPro" id="IPR002110">
    <property type="entry name" value="Ankyrin_rpt"/>
</dbReference>
<dbReference type="SMART" id="SM00248">
    <property type="entry name" value="ANK"/>
    <property type="match status" value="2"/>
</dbReference>
<evidence type="ECO:0000256" key="1">
    <source>
        <dbReference type="ARBA" id="ARBA00022737"/>
    </source>
</evidence>
<evidence type="ECO:0000256" key="3">
    <source>
        <dbReference type="PROSITE-ProRule" id="PRU00023"/>
    </source>
</evidence>
<evidence type="ECO:0000256" key="2">
    <source>
        <dbReference type="ARBA" id="ARBA00023043"/>
    </source>
</evidence>
<dbReference type="Pfam" id="PF12796">
    <property type="entry name" value="Ank_2"/>
    <property type="match status" value="1"/>
</dbReference>
<accession>A0AAV2Z219</accession>
<feature type="compositionally biased region" description="Low complexity" evidence="4">
    <location>
        <begin position="64"/>
        <end position="77"/>
    </location>
</feature>
<dbReference type="EMBL" id="DAKRPA010000083">
    <property type="protein sequence ID" value="DAZ99443.1"/>
    <property type="molecule type" value="Genomic_DNA"/>
</dbReference>
<dbReference type="InterPro" id="IPR050663">
    <property type="entry name" value="Ankyrin-SOCS_Box"/>
</dbReference>
<protein>
    <recommendedName>
        <fullName evidence="7">ANK_REP_REGION domain-containing protein</fullName>
    </recommendedName>
</protein>
<sequence length="796" mass="88829">MANDGDAINTEQQHEVHAHADVFDDDDGGLAELHHAEEPMTAAVQPLARLPSVLSLPTGHERPTSSAKPPSAAPSSRRVAMAGPLVPIGFHRLNPQQVQAVLKQFWADLLQNSQKKVRKCLAENYQKMDFNSARYTPNAEGTAVHLCAQYGFLAMAKMLVVEYGLDINAQNKVGSTPLHVACKFNHASMVSFLLERNAQLDIPDLQRRVAFDVALYPLLDQCVLQPLRKIEAQALAEKDQLVEANGVARVEHAKAQTWSLKHGMALADLESHHAEQAELLRATSKVDAYWGGLVQKARDELAAKQYTYRRCKDQLEAHEEDFRTGVLVLLREAEELQRQAQATLVAQQQEMRETEAVLAAKLKILDDQYGLLETAETFPYDPELQIWLFETMLEMVRQAATATHDDSEAVIEVEQLLLRQPTFAAIQGALVRLRTNRAVLWHALQALVVLCEFRTRTRRSELVVHWLLHWGALEALRGCITQFPDDLALATVALRAMSDVMRSSSASDIKRVVAFCQTKENRAFALTYVGHPDADSALREYASYVCFVTAKYNARRTLLDNEASIVAVDLLLRTDWQPDESADINTMQWLLSLLTLLHSPLAVASPTRRARRATGQQAPMLEQGQERYDAFWQQFSASELLNKVLSTFTPTTCHLANSVVQWLFHCLRHLCLHNGPTAQRLRQQLQTTDSFELVASAITDAIDNQAEGADRSSRKVVCAGIDLLQTVFIERFTDEGQVQPCDTFVLDFTVELLGQEGLHLSDGSPADRAAELTRLTEAIALLLSDGNPDQLCVCWT</sequence>
<dbReference type="PANTHER" id="PTHR24193:SF121">
    <property type="entry name" value="ADA2A-CONTAINING COMPLEX COMPONENT 3, ISOFORM D"/>
    <property type="match status" value="1"/>
</dbReference>
<dbReference type="GO" id="GO:0000976">
    <property type="term" value="F:transcription cis-regulatory region binding"/>
    <property type="evidence" value="ECO:0007669"/>
    <property type="project" value="TreeGrafter"/>
</dbReference>
<dbReference type="Proteomes" id="UP001146120">
    <property type="component" value="Unassembled WGS sequence"/>
</dbReference>
<keyword evidence="6" id="KW-1185">Reference proteome</keyword>
<evidence type="ECO:0000313" key="6">
    <source>
        <dbReference type="Proteomes" id="UP001146120"/>
    </source>
</evidence>
<reference evidence="5" key="1">
    <citation type="submission" date="2022-11" db="EMBL/GenBank/DDBJ databases">
        <authorList>
            <person name="Morgan W.R."/>
            <person name="Tartar A."/>
        </authorList>
    </citation>
    <scope>NUCLEOTIDE SEQUENCE</scope>
    <source>
        <strain evidence="5">ARSEF 373</strain>
    </source>
</reference>
<evidence type="ECO:0008006" key="7">
    <source>
        <dbReference type="Google" id="ProtNLM"/>
    </source>
</evidence>
<dbReference type="PROSITE" id="PS50088">
    <property type="entry name" value="ANK_REPEAT"/>
    <property type="match status" value="1"/>
</dbReference>
<dbReference type="Gene3D" id="1.25.40.20">
    <property type="entry name" value="Ankyrin repeat-containing domain"/>
    <property type="match status" value="1"/>
</dbReference>
<organism evidence="5 6">
    <name type="scientific">Lagenidium giganteum</name>
    <dbReference type="NCBI Taxonomy" id="4803"/>
    <lineage>
        <taxon>Eukaryota</taxon>
        <taxon>Sar</taxon>
        <taxon>Stramenopiles</taxon>
        <taxon>Oomycota</taxon>
        <taxon>Peronosporomycetes</taxon>
        <taxon>Pythiales</taxon>
        <taxon>Pythiaceae</taxon>
    </lineage>
</organism>
<feature type="repeat" description="ANK" evidence="3">
    <location>
        <begin position="173"/>
        <end position="205"/>
    </location>
</feature>
<keyword evidence="1" id="KW-0677">Repeat</keyword>
<reference evidence="5" key="2">
    <citation type="journal article" date="2023" name="Microbiol Resour">
        <title>Decontamination and Annotation of the Draft Genome Sequence of the Oomycete Lagenidium giganteum ARSEF 373.</title>
        <authorList>
            <person name="Morgan W.R."/>
            <person name="Tartar A."/>
        </authorList>
    </citation>
    <scope>NUCLEOTIDE SEQUENCE</scope>
    <source>
        <strain evidence="5">ARSEF 373</strain>
    </source>
</reference>
<evidence type="ECO:0000313" key="5">
    <source>
        <dbReference type="EMBL" id="DAZ99443.1"/>
    </source>
</evidence>
<evidence type="ECO:0000256" key="4">
    <source>
        <dbReference type="SAM" id="MobiDB-lite"/>
    </source>
</evidence>
<dbReference type="InterPro" id="IPR036770">
    <property type="entry name" value="Ankyrin_rpt-contain_sf"/>
</dbReference>
<dbReference type="PROSITE" id="PS50297">
    <property type="entry name" value="ANK_REP_REGION"/>
    <property type="match status" value="1"/>
</dbReference>
<proteinExistence type="predicted"/>
<dbReference type="PANTHER" id="PTHR24193">
    <property type="entry name" value="ANKYRIN REPEAT PROTEIN"/>
    <property type="match status" value="1"/>
</dbReference>
<dbReference type="GO" id="GO:0005634">
    <property type="term" value="C:nucleus"/>
    <property type="evidence" value="ECO:0007669"/>
    <property type="project" value="TreeGrafter"/>
</dbReference>
<gene>
    <name evidence="5" type="ORF">N0F65_004076</name>
</gene>
<feature type="region of interest" description="Disordered" evidence="4">
    <location>
        <begin position="54"/>
        <end position="77"/>
    </location>
</feature>
<dbReference type="GO" id="GO:0045944">
    <property type="term" value="P:positive regulation of transcription by RNA polymerase II"/>
    <property type="evidence" value="ECO:0007669"/>
    <property type="project" value="TreeGrafter"/>
</dbReference>